<evidence type="ECO:0000313" key="4">
    <source>
        <dbReference type="EMBL" id="MBV4522147.1"/>
    </source>
</evidence>
<dbReference type="Pfam" id="PF00440">
    <property type="entry name" value="TetR_N"/>
    <property type="match status" value="1"/>
</dbReference>
<evidence type="ECO:0000256" key="1">
    <source>
        <dbReference type="ARBA" id="ARBA00023125"/>
    </source>
</evidence>
<dbReference type="PANTHER" id="PTHR30055:SF200">
    <property type="entry name" value="HTH-TYPE TRANSCRIPTIONAL REPRESSOR BDCR"/>
    <property type="match status" value="1"/>
</dbReference>
<feature type="DNA-binding region" description="H-T-H motif" evidence="2">
    <location>
        <begin position="25"/>
        <end position="44"/>
    </location>
</feature>
<proteinExistence type="predicted"/>
<dbReference type="PROSITE" id="PS50977">
    <property type="entry name" value="HTH_TETR_2"/>
    <property type="match status" value="1"/>
</dbReference>
<dbReference type="EMBL" id="JAHSTU010000005">
    <property type="protein sequence ID" value="MBV4522147.1"/>
    <property type="molecule type" value="Genomic_DNA"/>
</dbReference>
<gene>
    <name evidence="4" type="ORF">KVG88_18970</name>
</gene>
<sequence>MNMTESTIRLAAIKLISRNGYESMSLRQLAAESGINASTLYLYYKGKSELLLELILEYLQGLSHEWKRRRPAVAANAALKLRAFIACHVRYHLEHQDQAVLGNLEFRSLDEDSLALVRQARRVYLKGLQDLLEQGVREGSLSCAEPKLMARTLFNMLTHACVWYQADGRWSVDDVIRHYSDLVMKMLGAVPVATPRAKPREARS</sequence>
<feature type="domain" description="HTH tetR-type" evidence="3">
    <location>
        <begin position="2"/>
        <end position="62"/>
    </location>
</feature>
<dbReference type="Proteomes" id="UP001049200">
    <property type="component" value="Unassembled WGS sequence"/>
</dbReference>
<dbReference type="InterPro" id="IPR050109">
    <property type="entry name" value="HTH-type_TetR-like_transc_reg"/>
</dbReference>
<organism evidence="4 5">
    <name type="scientific">Pseudomonas azerbaijanoccidentalis</name>
    <dbReference type="NCBI Taxonomy" id="2842347"/>
    <lineage>
        <taxon>Bacteria</taxon>
        <taxon>Pseudomonadati</taxon>
        <taxon>Pseudomonadota</taxon>
        <taxon>Gammaproteobacteria</taxon>
        <taxon>Pseudomonadales</taxon>
        <taxon>Pseudomonadaceae</taxon>
        <taxon>Pseudomonas</taxon>
    </lineage>
</organism>
<keyword evidence="1 2" id="KW-0238">DNA-binding</keyword>
<reference evidence="4" key="1">
    <citation type="submission" date="2021-06" db="EMBL/GenBank/DDBJ databases">
        <title>Updating the genus Pseudomonas: Description of 43 new species and partition of the Pseudomonas putida group.</title>
        <authorList>
            <person name="Girard L."/>
            <person name="Lood C."/>
            <person name="Vandamme P."/>
            <person name="Rokni-Zadeh H."/>
            <person name="Van Noort V."/>
            <person name="Hofte M."/>
            <person name="Lavigne R."/>
            <person name="De Mot R."/>
        </authorList>
    </citation>
    <scope>NUCLEOTIDE SEQUENCE</scope>
    <source>
        <strain evidence="4">SWRI74</strain>
    </source>
</reference>
<protein>
    <submittedName>
        <fullName evidence="4">TetR/AcrR family transcriptional regulator</fullName>
    </submittedName>
</protein>
<accession>A0ABS6QUB1</accession>
<evidence type="ECO:0000313" key="5">
    <source>
        <dbReference type="Proteomes" id="UP001049200"/>
    </source>
</evidence>
<evidence type="ECO:0000256" key="2">
    <source>
        <dbReference type="PROSITE-ProRule" id="PRU00335"/>
    </source>
</evidence>
<dbReference type="PANTHER" id="PTHR30055">
    <property type="entry name" value="HTH-TYPE TRANSCRIPTIONAL REGULATOR RUTR"/>
    <property type="match status" value="1"/>
</dbReference>
<dbReference type="InterPro" id="IPR041490">
    <property type="entry name" value="KstR2_TetR_C"/>
</dbReference>
<comment type="caution">
    <text evidence="4">The sequence shown here is derived from an EMBL/GenBank/DDBJ whole genome shotgun (WGS) entry which is preliminary data.</text>
</comment>
<keyword evidence="5" id="KW-1185">Reference proteome</keyword>
<name>A0ABS6QUB1_9PSED</name>
<evidence type="ECO:0000259" key="3">
    <source>
        <dbReference type="PROSITE" id="PS50977"/>
    </source>
</evidence>
<dbReference type="InterPro" id="IPR001647">
    <property type="entry name" value="HTH_TetR"/>
</dbReference>
<dbReference type="Pfam" id="PF17932">
    <property type="entry name" value="TetR_C_24"/>
    <property type="match status" value="1"/>
</dbReference>
<dbReference type="RefSeq" id="WP_217872389.1">
    <property type="nucleotide sequence ID" value="NZ_JAHSTU010000005.1"/>
</dbReference>